<comment type="subcellular location">
    <subcellularLocation>
        <location evidence="1">Cell membrane</location>
        <topology evidence="1">Multi-pass membrane protein</topology>
    </subcellularLocation>
</comment>
<dbReference type="InterPro" id="IPR020846">
    <property type="entry name" value="MFS_dom"/>
</dbReference>
<dbReference type="PROSITE" id="PS50850">
    <property type="entry name" value="MFS"/>
    <property type="match status" value="1"/>
</dbReference>
<dbReference type="SUPFAM" id="SSF103473">
    <property type="entry name" value="MFS general substrate transporter"/>
    <property type="match status" value="1"/>
</dbReference>
<protein>
    <submittedName>
        <fullName evidence="7">MFS transporter</fullName>
    </submittedName>
</protein>
<feature type="transmembrane region" description="Helical" evidence="5">
    <location>
        <begin position="227"/>
        <end position="248"/>
    </location>
</feature>
<keyword evidence="8" id="KW-1185">Reference proteome</keyword>
<evidence type="ECO:0000259" key="6">
    <source>
        <dbReference type="PROSITE" id="PS50850"/>
    </source>
</evidence>
<feature type="transmembrane region" description="Helical" evidence="5">
    <location>
        <begin position="174"/>
        <end position="194"/>
    </location>
</feature>
<keyword evidence="2 5" id="KW-0812">Transmembrane</keyword>
<sequence>MTQVVTEPTTPVPARWTGFLALATLGLFTAFYGPIQVLLAEQAKALAPDDKEIVLGLVSGLGAAFSVVANPLFGAISDRTTWRAGRRKPWTVIGMLGAVASLALLSGAPTVLVMIIGWCAAQFTLNAMQAAMFAAVPDEVPHRQRGMVGGWLGVGQTLGIVVGSLLAAETGGIAAGYLVCAGFLVVATIPHLLLRRNTVTEIVERPRLSVKDFWISPRQHPDFGWAWLTRALLNLSNAIAIVYLLYYLQDVVGYPEPDSGVFILTAVYAVTLLLTVVAGGVWSDRTSRRRVFVCWAGIVMSLASLLLGFWPTWTGAITAAAVLGLGFGVYLSVDFALMTEVLPAAGDRGKDLGVINVANSLPQVIAPALAAPIVTYLGGYPVLYVLSAVVGVVGSVLVFRIRSVD</sequence>
<feature type="domain" description="Major facilitator superfamily (MFS) profile" evidence="6">
    <location>
        <begin position="222"/>
        <end position="405"/>
    </location>
</feature>
<evidence type="ECO:0000256" key="2">
    <source>
        <dbReference type="ARBA" id="ARBA00022692"/>
    </source>
</evidence>
<feature type="transmembrane region" description="Helical" evidence="5">
    <location>
        <begin position="53"/>
        <end position="77"/>
    </location>
</feature>
<evidence type="ECO:0000313" key="7">
    <source>
        <dbReference type="EMBL" id="TDV46836.1"/>
    </source>
</evidence>
<dbReference type="Pfam" id="PF07690">
    <property type="entry name" value="MFS_1"/>
    <property type="match status" value="1"/>
</dbReference>
<feature type="transmembrane region" description="Helical" evidence="5">
    <location>
        <begin position="12"/>
        <end position="33"/>
    </location>
</feature>
<dbReference type="RefSeq" id="WP_133905367.1">
    <property type="nucleotide sequence ID" value="NZ_SOCP01000010.1"/>
</dbReference>
<evidence type="ECO:0000313" key="8">
    <source>
        <dbReference type="Proteomes" id="UP000294927"/>
    </source>
</evidence>
<feature type="transmembrane region" description="Helical" evidence="5">
    <location>
        <begin position="383"/>
        <end position="401"/>
    </location>
</feature>
<feature type="transmembrane region" description="Helical" evidence="5">
    <location>
        <begin position="260"/>
        <end position="282"/>
    </location>
</feature>
<organism evidence="7 8">
    <name type="scientific">Actinophytocola oryzae</name>
    <dbReference type="NCBI Taxonomy" id="502181"/>
    <lineage>
        <taxon>Bacteria</taxon>
        <taxon>Bacillati</taxon>
        <taxon>Actinomycetota</taxon>
        <taxon>Actinomycetes</taxon>
        <taxon>Pseudonocardiales</taxon>
        <taxon>Pseudonocardiaceae</taxon>
    </lineage>
</organism>
<keyword evidence="3 5" id="KW-1133">Transmembrane helix</keyword>
<dbReference type="Gene3D" id="1.20.1250.20">
    <property type="entry name" value="MFS general substrate transporter like domains"/>
    <property type="match status" value="2"/>
</dbReference>
<evidence type="ECO:0000256" key="4">
    <source>
        <dbReference type="ARBA" id="ARBA00023136"/>
    </source>
</evidence>
<dbReference type="GO" id="GO:0022857">
    <property type="term" value="F:transmembrane transporter activity"/>
    <property type="evidence" value="ECO:0007669"/>
    <property type="project" value="InterPro"/>
</dbReference>
<evidence type="ECO:0000256" key="3">
    <source>
        <dbReference type="ARBA" id="ARBA00022989"/>
    </source>
</evidence>
<name>A0A4R7VCK6_9PSEU</name>
<dbReference type="GO" id="GO:0005886">
    <property type="term" value="C:plasma membrane"/>
    <property type="evidence" value="ECO:0007669"/>
    <property type="project" value="UniProtKB-SubCell"/>
</dbReference>
<dbReference type="OrthoDB" id="7584869at2"/>
<dbReference type="EMBL" id="SOCP01000010">
    <property type="protein sequence ID" value="TDV46836.1"/>
    <property type="molecule type" value="Genomic_DNA"/>
</dbReference>
<dbReference type="InterPro" id="IPR011701">
    <property type="entry name" value="MFS"/>
</dbReference>
<feature type="transmembrane region" description="Helical" evidence="5">
    <location>
        <begin position="316"/>
        <end position="337"/>
    </location>
</feature>
<accession>A0A4R7VCK6</accession>
<gene>
    <name evidence="7" type="ORF">CLV71_11015</name>
</gene>
<evidence type="ECO:0000256" key="1">
    <source>
        <dbReference type="ARBA" id="ARBA00004651"/>
    </source>
</evidence>
<reference evidence="7 8" key="1">
    <citation type="submission" date="2019-03" db="EMBL/GenBank/DDBJ databases">
        <title>Genomic Encyclopedia of Archaeal and Bacterial Type Strains, Phase II (KMG-II): from individual species to whole genera.</title>
        <authorList>
            <person name="Goeker M."/>
        </authorList>
    </citation>
    <scope>NUCLEOTIDE SEQUENCE [LARGE SCALE GENOMIC DNA]</scope>
    <source>
        <strain evidence="7 8">DSM 45499</strain>
    </source>
</reference>
<dbReference type="AlphaFoldDB" id="A0A4R7VCK6"/>
<feature type="transmembrane region" description="Helical" evidence="5">
    <location>
        <begin position="89"/>
        <end position="109"/>
    </location>
</feature>
<comment type="caution">
    <text evidence="7">The sequence shown here is derived from an EMBL/GenBank/DDBJ whole genome shotgun (WGS) entry which is preliminary data.</text>
</comment>
<dbReference type="Proteomes" id="UP000294927">
    <property type="component" value="Unassembled WGS sequence"/>
</dbReference>
<evidence type="ECO:0000256" key="5">
    <source>
        <dbReference type="SAM" id="Phobius"/>
    </source>
</evidence>
<feature type="transmembrane region" description="Helical" evidence="5">
    <location>
        <begin position="291"/>
        <end position="310"/>
    </location>
</feature>
<dbReference type="PANTHER" id="PTHR23528">
    <property type="match status" value="1"/>
</dbReference>
<dbReference type="PANTHER" id="PTHR23528:SF1">
    <property type="entry name" value="MAJOR FACILITATOR SUPERFAMILY (MFS) PROFILE DOMAIN-CONTAINING PROTEIN"/>
    <property type="match status" value="1"/>
</dbReference>
<keyword evidence="4 5" id="KW-0472">Membrane</keyword>
<dbReference type="InterPro" id="IPR036259">
    <property type="entry name" value="MFS_trans_sf"/>
</dbReference>
<proteinExistence type="predicted"/>
<feature type="transmembrane region" description="Helical" evidence="5">
    <location>
        <begin position="357"/>
        <end position="377"/>
    </location>
</feature>